<dbReference type="EMBL" id="MH479913">
    <property type="protein sequence ID" value="AXN53544.1"/>
    <property type="molecule type" value="Genomic_DNA"/>
</dbReference>
<dbReference type="GeneID" id="54998562"/>
<proteinExistence type="predicted"/>
<keyword evidence="2" id="KW-1185">Reference proteome</keyword>
<name>A0A346FCT0_9CAUD</name>
<dbReference type="Proteomes" id="UP000259952">
    <property type="component" value="Segment"/>
</dbReference>
<protein>
    <submittedName>
        <fullName evidence="1">Uncharacterized protein</fullName>
    </submittedName>
</protein>
<gene>
    <name evidence="1" type="primary">131</name>
    <name evidence="1" type="ORF">SEA_FRYBERGER_131</name>
</gene>
<dbReference type="RefSeq" id="YP_009807681.1">
    <property type="nucleotide sequence ID" value="NC_048027.1"/>
</dbReference>
<evidence type="ECO:0000313" key="2">
    <source>
        <dbReference type="Proteomes" id="UP000259952"/>
    </source>
</evidence>
<reference evidence="1 2" key="1">
    <citation type="submission" date="2018-06" db="EMBL/GenBank/DDBJ databases">
        <authorList>
            <person name="Searcy Z.E."/>
            <person name="Delesalle V.A."/>
            <person name="Garlena R.A."/>
            <person name="Russell D.A."/>
            <person name="Pope W.H."/>
            <person name="Jacobs-Sera D."/>
            <person name="Hatfull G.F."/>
        </authorList>
    </citation>
    <scope>NUCLEOTIDE SEQUENCE [LARGE SCALE GENOMIC DNA]</scope>
</reference>
<dbReference type="KEGG" id="vg:54998562"/>
<accession>A0A346FCT0</accession>
<organism evidence="1 2">
    <name type="scientific">Gordonia phage Fryberger</name>
    <dbReference type="NCBI Taxonomy" id="2250392"/>
    <lineage>
        <taxon>Viruses</taxon>
        <taxon>Duplodnaviria</taxon>
        <taxon>Heunggongvirae</taxon>
        <taxon>Uroviricota</taxon>
        <taxon>Caudoviricetes</taxon>
        <taxon>Ronaldovirus</taxon>
        <taxon>Ronaldovirus fryberger</taxon>
    </lineage>
</organism>
<sequence>MDKETLQEARTLVREILEDFSPTELAVGSVALNAAMVDLIPDDAMLEAIYDLAENYNEALND</sequence>
<evidence type="ECO:0000313" key="1">
    <source>
        <dbReference type="EMBL" id="AXN53544.1"/>
    </source>
</evidence>